<dbReference type="AlphaFoldDB" id="A0A4Y2Q1S3"/>
<dbReference type="Pfam" id="PF05380">
    <property type="entry name" value="Peptidase_A17"/>
    <property type="match status" value="1"/>
</dbReference>
<evidence type="ECO:0000313" key="2">
    <source>
        <dbReference type="Proteomes" id="UP000499080"/>
    </source>
</evidence>
<accession>A0A4Y2Q1S3</accession>
<dbReference type="PANTHER" id="PTHR47331">
    <property type="entry name" value="PHD-TYPE DOMAIN-CONTAINING PROTEIN"/>
    <property type="match status" value="1"/>
</dbReference>
<dbReference type="EMBL" id="BGPR01012736">
    <property type="protein sequence ID" value="GBN57431.1"/>
    <property type="molecule type" value="Genomic_DNA"/>
</dbReference>
<dbReference type="OrthoDB" id="6020750at2759"/>
<keyword evidence="2" id="KW-1185">Reference proteome</keyword>
<name>A0A4Y2Q1S3_ARAVE</name>
<evidence type="ECO:0000313" key="1">
    <source>
        <dbReference type="EMBL" id="GBN57431.1"/>
    </source>
</evidence>
<proteinExistence type="predicted"/>
<dbReference type="InterPro" id="IPR008042">
    <property type="entry name" value="Retrotrans_Pao"/>
</dbReference>
<gene>
    <name evidence="1" type="ORF">AVEN_10590_1</name>
</gene>
<dbReference type="Proteomes" id="UP000499080">
    <property type="component" value="Unassembled WGS sequence"/>
</dbReference>
<evidence type="ECO:0008006" key="3">
    <source>
        <dbReference type="Google" id="ProtNLM"/>
    </source>
</evidence>
<comment type="caution">
    <text evidence="1">The sequence shown here is derived from an EMBL/GenBank/DDBJ whole genome shotgun (WGS) entry which is preliminary data.</text>
</comment>
<organism evidence="1 2">
    <name type="scientific">Araneus ventricosus</name>
    <name type="common">Orbweaver spider</name>
    <name type="synonym">Epeira ventricosa</name>
    <dbReference type="NCBI Taxonomy" id="182803"/>
    <lineage>
        <taxon>Eukaryota</taxon>
        <taxon>Metazoa</taxon>
        <taxon>Ecdysozoa</taxon>
        <taxon>Arthropoda</taxon>
        <taxon>Chelicerata</taxon>
        <taxon>Arachnida</taxon>
        <taxon>Araneae</taxon>
        <taxon>Araneomorphae</taxon>
        <taxon>Entelegynae</taxon>
        <taxon>Araneoidea</taxon>
        <taxon>Araneidae</taxon>
        <taxon>Araneus</taxon>
    </lineage>
</organism>
<protein>
    <recommendedName>
        <fullName evidence="3">DUF5641 domain-containing protein</fullName>
    </recommendedName>
</protein>
<reference evidence="1 2" key="1">
    <citation type="journal article" date="2019" name="Sci. Rep.">
        <title>Orb-weaving spider Araneus ventricosus genome elucidates the spidroin gene catalogue.</title>
        <authorList>
            <person name="Kono N."/>
            <person name="Nakamura H."/>
            <person name="Ohtoshi R."/>
            <person name="Moran D.A.P."/>
            <person name="Shinohara A."/>
            <person name="Yoshida Y."/>
            <person name="Fujiwara M."/>
            <person name="Mori M."/>
            <person name="Tomita M."/>
            <person name="Arakawa K."/>
        </authorList>
    </citation>
    <scope>NUCLEOTIDE SEQUENCE [LARGE SCALE GENOMIC DNA]</scope>
</reference>
<sequence length="346" mass="40565">MGLLWDQEMPQIIRKPFKEWCKELEELNSGMIPRFYQFTDLDVIDIQLHSFSDASKKSYGTVVYFRVVRPDGTITTSFVTSKSRVAPLKTLSLPRLELMGALLSIPSWEPAHLKPFVKNRVEQIHRLTESPKWNHCPGRENPADILSRGISVNELKDSELWRHEPPWLRQNEQFWPKIEKPNVNNQDLELKSKFRDISQNEVILENRGKLLNIDKFSSYLKLLRVTAFVFRFIHNTRNTPKKRGPLEIDELKISEELWVRETQKEAHGSEIADLEKTQKVSNCSKILSLVPYLDDKNILRIKGRLEESEFPIDEKKPILLTKNSKFSELLIFYEHIKTFTVELQLL</sequence>